<dbReference type="AlphaFoldDB" id="F4L310"/>
<sequence length="368" mass="40848">MIAQHSIHKVWQVWFFKWKLLLLRMKIDTMRTYSFYICSFLLFVGLISGCVNNNNNSDSNSDNKADLAQTLNGTDWSFYMIEEEGKKISAPAGLKINMAFLEGKLNGTATCNNYSAPYSIVDETIKVGEVWATEKFCDNENWDARFLSAIKTAATCEVKGELLTMVCANGTKLSFSKRTLASITGSEATNAAPLDDLLNLFPNLAPNQMHLYSILVGTNIDVYPFVGETIQPNMYELFDPNSASVFRQATMLGAYAIGKLDDMYILRVPGNKGSNSITLYTRKGDKLVVEMPLALANDEPSVNIQQDAWLRDLDKDGKTEIIVRQISAPAGGVAQDVIRVFGKAADGSYQPSPRLRVQIGEYPLEKLK</sequence>
<dbReference type="OrthoDB" id="880459at2"/>
<dbReference type="InterPro" id="IPR005184">
    <property type="entry name" value="DUF306_Meta_HslJ"/>
</dbReference>
<evidence type="ECO:0000256" key="1">
    <source>
        <dbReference type="SAM" id="Phobius"/>
    </source>
</evidence>
<feature type="transmembrane region" description="Helical" evidence="1">
    <location>
        <begin position="33"/>
        <end position="49"/>
    </location>
</feature>
<feature type="domain" description="DUF306" evidence="2">
    <location>
        <begin position="69"/>
        <end position="173"/>
    </location>
</feature>
<proteinExistence type="predicted"/>
<dbReference type="HOGENOM" id="CLU_751773_0_0_10"/>
<gene>
    <name evidence="3" type="ordered locus">Halhy_2802</name>
</gene>
<dbReference type="Pfam" id="PF03724">
    <property type="entry name" value="META"/>
    <property type="match status" value="1"/>
</dbReference>
<protein>
    <recommendedName>
        <fullName evidence="2">DUF306 domain-containing protein</fullName>
    </recommendedName>
</protein>
<dbReference type="Proteomes" id="UP000008461">
    <property type="component" value="Chromosome"/>
</dbReference>
<reference key="2">
    <citation type="submission" date="2011-04" db="EMBL/GenBank/DDBJ databases">
        <title>Complete sequence of chromosome of Haliscomenobacter hydrossis DSM 1100.</title>
        <authorList>
            <consortium name="US DOE Joint Genome Institute (JGI-PGF)"/>
            <person name="Lucas S."/>
            <person name="Han J."/>
            <person name="Lapidus A."/>
            <person name="Bruce D."/>
            <person name="Goodwin L."/>
            <person name="Pitluck S."/>
            <person name="Peters L."/>
            <person name="Kyrpides N."/>
            <person name="Mavromatis K."/>
            <person name="Ivanova N."/>
            <person name="Ovchinnikova G."/>
            <person name="Pagani I."/>
            <person name="Daligault H."/>
            <person name="Detter J.C."/>
            <person name="Han C."/>
            <person name="Land M."/>
            <person name="Hauser L."/>
            <person name="Markowitz V."/>
            <person name="Cheng J.-F."/>
            <person name="Hugenholtz P."/>
            <person name="Woyke T."/>
            <person name="Wu D."/>
            <person name="Verbarg S."/>
            <person name="Frueling A."/>
            <person name="Brambilla E."/>
            <person name="Klenk H.-P."/>
            <person name="Eisen J.A."/>
        </authorList>
    </citation>
    <scope>NUCLEOTIDE SEQUENCE</scope>
    <source>
        <strain>DSM 1100</strain>
    </source>
</reference>
<keyword evidence="1" id="KW-0812">Transmembrane</keyword>
<keyword evidence="1" id="KW-0472">Membrane</keyword>
<reference evidence="3 4" key="1">
    <citation type="journal article" date="2011" name="Stand. Genomic Sci.">
        <title>Complete genome sequence of Haliscomenobacter hydrossis type strain (O).</title>
        <authorList>
            <consortium name="US DOE Joint Genome Institute (JGI-PGF)"/>
            <person name="Daligault H."/>
            <person name="Lapidus A."/>
            <person name="Zeytun A."/>
            <person name="Nolan M."/>
            <person name="Lucas S."/>
            <person name="Del Rio T.G."/>
            <person name="Tice H."/>
            <person name="Cheng J.F."/>
            <person name="Tapia R."/>
            <person name="Han C."/>
            <person name="Goodwin L."/>
            <person name="Pitluck S."/>
            <person name="Liolios K."/>
            <person name="Pagani I."/>
            <person name="Ivanova N."/>
            <person name="Huntemann M."/>
            <person name="Mavromatis K."/>
            <person name="Mikhailova N."/>
            <person name="Pati A."/>
            <person name="Chen A."/>
            <person name="Palaniappan K."/>
            <person name="Land M."/>
            <person name="Hauser L."/>
            <person name="Brambilla E.M."/>
            <person name="Rohde M."/>
            <person name="Verbarg S."/>
            <person name="Goker M."/>
            <person name="Bristow J."/>
            <person name="Eisen J.A."/>
            <person name="Markowitz V."/>
            <person name="Hugenholtz P."/>
            <person name="Kyrpides N.C."/>
            <person name="Klenk H.P."/>
            <person name="Woyke T."/>
        </authorList>
    </citation>
    <scope>NUCLEOTIDE SEQUENCE [LARGE SCALE GENOMIC DNA]</scope>
    <source>
        <strain evidence="4">ATCC 27775 / DSM 1100 / LMG 10767 / O</strain>
    </source>
</reference>
<dbReference type="STRING" id="760192.Halhy_2802"/>
<evidence type="ECO:0000313" key="4">
    <source>
        <dbReference type="Proteomes" id="UP000008461"/>
    </source>
</evidence>
<evidence type="ECO:0000259" key="2">
    <source>
        <dbReference type="Pfam" id="PF03724"/>
    </source>
</evidence>
<dbReference type="eggNOG" id="COG3187">
    <property type="taxonomic scope" value="Bacteria"/>
</dbReference>
<organism evidence="3 4">
    <name type="scientific">Haliscomenobacter hydrossis (strain ATCC 27775 / DSM 1100 / LMG 10767 / O)</name>
    <dbReference type="NCBI Taxonomy" id="760192"/>
    <lineage>
        <taxon>Bacteria</taxon>
        <taxon>Pseudomonadati</taxon>
        <taxon>Bacteroidota</taxon>
        <taxon>Saprospiria</taxon>
        <taxon>Saprospirales</taxon>
        <taxon>Haliscomenobacteraceae</taxon>
        <taxon>Haliscomenobacter</taxon>
    </lineage>
</organism>
<dbReference type="EMBL" id="CP002691">
    <property type="protein sequence ID" value="AEE50669.1"/>
    <property type="molecule type" value="Genomic_DNA"/>
</dbReference>
<keyword evidence="1" id="KW-1133">Transmembrane helix</keyword>
<dbReference type="InterPro" id="IPR038670">
    <property type="entry name" value="HslJ-like_sf"/>
</dbReference>
<dbReference type="PANTHER" id="PTHR35535:SF2">
    <property type="entry name" value="DUF306 DOMAIN-CONTAINING PROTEIN"/>
    <property type="match status" value="1"/>
</dbReference>
<evidence type="ECO:0000313" key="3">
    <source>
        <dbReference type="EMBL" id="AEE50669.1"/>
    </source>
</evidence>
<dbReference type="RefSeq" id="WP_013765217.1">
    <property type="nucleotide sequence ID" value="NC_015510.1"/>
</dbReference>
<accession>F4L310</accession>
<keyword evidence="4" id="KW-1185">Reference proteome</keyword>
<name>F4L310_HALH1</name>
<dbReference type="Gene3D" id="2.40.128.270">
    <property type="match status" value="1"/>
</dbReference>
<dbReference type="PANTHER" id="PTHR35535">
    <property type="entry name" value="HEAT SHOCK PROTEIN HSLJ"/>
    <property type="match status" value="1"/>
</dbReference>
<dbReference type="KEGG" id="hhy:Halhy_2802"/>
<dbReference type="InterPro" id="IPR053147">
    <property type="entry name" value="Hsp_HslJ-like"/>
</dbReference>